<dbReference type="EMBL" id="CP001744">
    <property type="protein sequence ID" value="ADG66473.1"/>
    <property type="molecule type" value="Genomic_DNA"/>
</dbReference>
<accession>D5SR05</accession>
<name>D5SR05_PLAL2</name>
<reference evidence="1 2" key="1">
    <citation type="journal article" date="2010" name="Stand. Genomic Sci.">
        <title>Complete genome sequence of Planctomyces limnophilus type strain (Mu 290).</title>
        <authorList>
            <person name="Labutti K."/>
            <person name="Sikorski J."/>
            <person name="Schneider S."/>
            <person name="Nolan M."/>
            <person name="Lucas S."/>
            <person name="Glavina Del Rio T."/>
            <person name="Tice H."/>
            <person name="Cheng J.F."/>
            <person name="Goodwin L."/>
            <person name="Pitluck S."/>
            <person name="Liolios K."/>
            <person name="Ivanova N."/>
            <person name="Mavromatis K."/>
            <person name="Mikhailova N."/>
            <person name="Pati A."/>
            <person name="Chen A."/>
            <person name="Palaniappan K."/>
            <person name="Land M."/>
            <person name="Hauser L."/>
            <person name="Chang Y.J."/>
            <person name="Jeffries C.D."/>
            <person name="Tindall B.J."/>
            <person name="Rohde M."/>
            <person name="Goker M."/>
            <person name="Woyke T."/>
            <person name="Bristow J."/>
            <person name="Eisen J.A."/>
            <person name="Markowitz V."/>
            <person name="Hugenholtz P."/>
            <person name="Kyrpides N.C."/>
            <person name="Klenk H.P."/>
            <person name="Lapidus A."/>
        </authorList>
    </citation>
    <scope>NUCLEOTIDE SEQUENCE [LARGE SCALE GENOMIC DNA]</scope>
    <source>
        <strain evidence="2">ATCC 43296 / DSM 3776 / IFAM 1008 / 290</strain>
    </source>
</reference>
<dbReference type="STRING" id="521674.Plim_0626"/>
<evidence type="ECO:0000313" key="2">
    <source>
        <dbReference type="Proteomes" id="UP000002220"/>
    </source>
</evidence>
<dbReference type="KEGG" id="plm:Plim_0626"/>
<gene>
    <name evidence="1" type="ordered locus">Plim_0626</name>
</gene>
<dbReference type="HOGENOM" id="CLU_3028345_0_0_0"/>
<proteinExistence type="predicted"/>
<dbReference type="Proteomes" id="UP000002220">
    <property type="component" value="Chromosome"/>
</dbReference>
<keyword evidence="2" id="KW-1185">Reference proteome</keyword>
<dbReference type="AlphaFoldDB" id="D5SR05"/>
<evidence type="ECO:0000313" key="1">
    <source>
        <dbReference type="EMBL" id="ADG66473.1"/>
    </source>
</evidence>
<sequence>MKSNSKLANFNSPAIVYLLSIEHLRGSKCNSDEMKASPFRQNPVLENLPWAILAA</sequence>
<protein>
    <submittedName>
        <fullName evidence="1">Uncharacterized protein</fullName>
    </submittedName>
</protein>
<organism evidence="1 2">
    <name type="scientific">Planctopirus limnophila (strain ATCC 43296 / DSM 3776 / IFAM 1008 / Mu 290)</name>
    <name type="common">Planctomyces limnophilus</name>
    <dbReference type="NCBI Taxonomy" id="521674"/>
    <lineage>
        <taxon>Bacteria</taxon>
        <taxon>Pseudomonadati</taxon>
        <taxon>Planctomycetota</taxon>
        <taxon>Planctomycetia</taxon>
        <taxon>Planctomycetales</taxon>
        <taxon>Planctomycetaceae</taxon>
        <taxon>Planctopirus</taxon>
    </lineage>
</organism>